<evidence type="ECO:0000313" key="2">
    <source>
        <dbReference type="Proteomes" id="UP001150581"/>
    </source>
</evidence>
<proteinExistence type="predicted"/>
<keyword evidence="2" id="KW-1185">Reference proteome</keyword>
<reference evidence="1" key="1">
    <citation type="submission" date="2022-07" db="EMBL/GenBank/DDBJ databases">
        <title>Phylogenomic reconstructions and comparative analyses of Kickxellomycotina fungi.</title>
        <authorList>
            <person name="Reynolds N.K."/>
            <person name="Stajich J.E."/>
            <person name="Barry K."/>
            <person name="Grigoriev I.V."/>
            <person name="Crous P."/>
            <person name="Smith M.E."/>
        </authorList>
    </citation>
    <scope>NUCLEOTIDE SEQUENCE</scope>
    <source>
        <strain evidence="1">Benny 63K</strain>
    </source>
</reference>
<organism evidence="1 2">
    <name type="scientific">Kickxella alabastrina</name>
    <dbReference type="NCBI Taxonomy" id="61397"/>
    <lineage>
        <taxon>Eukaryota</taxon>
        <taxon>Fungi</taxon>
        <taxon>Fungi incertae sedis</taxon>
        <taxon>Zoopagomycota</taxon>
        <taxon>Kickxellomycotina</taxon>
        <taxon>Kickxellomycetes</taxon>
        <taxon>Kickxellales</taxon>
        <taxon>Kickxellaceae</taxon>
        <taxon>Kickxella</taxon>
    </lineage>
</organism>
<comment type="caution">
    <text evidence="1">The sequence shown here is derived from an EMBL/GenBank/DDBJ whole genome shotgun (WGS) entry which is preliminary data.</text>
</comment>
<protein>
    <submittedName>
        <fullName evidence="1">Uncharacterized protein</fullName>
    </submittedName>
</protein>
<accession>A0ACC1I8A4</accession>
<dbReference type="Proteomes" id="UP001150581">
    <property type="component" value="Unassembled WGS sequence"/>
</dbReference>
<dbReference type="EMBL" id="JANBPG010001942">
    <property type="protein sequence ID" value="KAJ1887653.1"/>
    <property type="molecule type" value="Genomic_DNA"/>
</dbReference>
<name>A0ACC1I8A4_9FUNG</name>
<gene>
    <name evidence="1" type="ORF">LPJ66_009004</name>
</gene>
<sequence>MDSGKQQQQPADAGAKDKGPDNSSSSNTASGDTSSQTTWRNKGSGMLDRVAGSANRLATSIVRSGAHGPSALDPRILAESKLGRQGETSSMSQEWVTESSQGRPTTHTHTSSDQLPVVSGPSSTASAFRQAARKSQTESHQVQLAQNLDGQDVIEFLSCTLPTSMSATEADRGAAAVWQPTRQQGPYTAGTLETTDALAYLQRSTYAADMELQDHQVPLSVARSVKAVGNTTPLRSSPSGLAKSWNEHGALILEERRLNEAWDRAWMGTAWQTSQKKDTAPNKLQTPKAEPVKPSKRNLSYLLKPRI</sequence>
<evidence type="ECO:0000313" key="1">
    <source>
        <dbReference type="EMBL" id="KAJ1887653.1"/>
    </source>
</evidence>